<gene>
    <name evidence="1" type="ORF">K458DRAFT_162372</name>
</gene>
<evidence type="ECO:0000313" key="2">
    <source>
        <dbReference type="Proteomes" id="UP000799291"/>
    </source>
</evidence>
<dbReference type="OrthoDB" id="5840532at2759"/>
<reference evidence="1" key="1">
    <citation type="journal article" date="2020" name="Stud. Mycol.">
        <title>101 Dothideomycetes genomes: a test case for predicting lifestyles and emergence of pathogens.</title>
        <authorList>
            <person name="Haridas S."/>
            <person name="Albert R."/>
            <person name="Binder M."/>
            <person name="Bloem J."/>
            <person name="Labutti K."/>
            <person name="Salamov A."/>
            <person name="Andreopoulos B."/>
            <person name="Baker S."/>
            <person name="Barry K."/>
            <person name="Bills G."/>
            <person name="Bluhm B."/>
            <person name="Cannon C."/>
            <person name="Castanera R."/>
            <person name="Culley D."/>
            <person name="Daum C."/>
            <person name="Ezra D."/>
            <person name="Gonzalez J."/>
            <person name="Henrissat B."/>
            <person name="Kuo A."/>
            <person name="Liang C."/>
            <person name="Lipzen A."/>
            <person name="Lutzoni F."/>
            <person name="Magnuson J."/>
            <person name="Mondo S."/>
            <person name="Nolan M."/>
            <person name="Ohm R."/>
            <person name="Pangilinan J."/>
            <person name="Park H.-J."/>
            <person name="Ramirez L."/>
            <person name="Alfaro M."/>
            <person name="Sun H."/>
            <person name="Tritt A."/>
            <person name="Yoshinaga Y."/>
            <person name="Zwiers L.-H."/>
            <person name="Turgeon B."/>
            <person name="Goodwin S."/>
            <person name="Spatafora J."/>
            <person name="Crous P."/>
            <person name="Grigoriev I."/>
        </authorList>
    </citation>
    <scope>NUCLEOTIDE SEQUENCE</scope>
    <source>
        <strain evidence="1">CBS 122367</strain>
    </source>
</reference>
<dbReference type="CDD" id="cd02231">
    <property type="entry name" value="cupin_BLL6423-like"/>
    <property type="match status" value="1"/>
</dbReference>
<protein>
    <recommendedName>
        <fullName evidence="3">Cupin 2 conserved barrel domain-containing protein</fullName>
    </recommendedName>
</protein>
<dbReference type="PANTHER" id="PTHR36156">
    <property type="entry name" value="SLR2101 PROTEIN"/>
    <property type="match status" value="1"/>
</dbReference>
<keyword evidence="2" id="KW-1185">Reference proteome</keyword>
<sequence length="204" mass="21698">MADPKTIGALSTSVTSLPPNKHYILTHDEKGRSIVHSSPPQLYHGRGGVGGMARSFATSTVPAALQSDKDITSYLSQEGPTSHKATDIVIPPSAGNGSNLVVVDMAPGGQSQMHKTVSMDYSICVIGHVRMELDGGEMLDLRPGDHVIQRGTMHKWYNGSRTEPARFVAVTLPCEPFEIPGTGKMLAKEHLEGSGAPQEDGSNL</sequence>
<dbReference type="InterPro" id="IPR014710">
    <property type="entry name" value="RmlC-like_jellyroll"/>
</dbReference>
<dbReference type="Proteomes" id="UP000799291">
    <property type="component" value="Unassembled WGS sequence"/>
</dbReference>
<dbReference type="Gene3D" id="2.60.120.10">
    <property type="entry name" value="Jelly Rolls"/>
    <property type="match status" value="1"/>
</dbReference>
<dbReference type="AlphaFoldDB" id="A0A6G1IGY2"/>
<evidence type="ECO:0008006" key="3">
    <source>
        <dbReference type="Google" id="ProtNLM"/>
    </source>
</evidence>
<dbReference type="SUPFAM" id="SSF51182">
    <property type="entry name" value="RmlC-like cupins"/>
    <property type="match status" value="1"/>
</dbReference>
<dbReference type="PANTHER" id="PTHR36156:SF2">
    <property type="entry name" value="CUPIN TYPE-2 DOMAIN-CONTAINING PROTEIN"/>
    <property type="match status" value="1"/>
</dbReference>
<dbReference type="EMBL" id="MU005624">
    <property type="protein sequence ID" value="KAF2677211.1"/>
    <property type="molecule type" value="Genomic_DNA"/>
</dbReference>
<organism evidence="1 2">
    <name type="scientific">Lentithecium fluviatile CBS 122367</name>
    <dbReference type="NCBI Taxonomy" id="1168545"/>
    <lineage>
        <taxon>Eukaryota</taxon>
        <taxon>Fungi</taxon>
        <taxon>Dikarya</taxon>
        <taxon>Ascomycota</taxon>
        <taxon>Pezizomycotina</taxon>
        <taxon>Dothideomycetes</taxon>
        <taxon>Pleosporomycetidae</taxon>
        <taxon>Pleosporales</taxon>
        <taxon>Massarineae</taxon>
        <taxon>Lentitheciaceae</taxon>
        <taxon>Lentithecium</taxon>
    </lineage>
</organism>
<dbReference type="InterPro" id="IPR047142">
    <property type="entry name" value="OryJ/VirC-like"/>
</dbReference>
<proteinExistence type="predicted"/>
<dbReference type="InterPro" id="IPR011051">
    <property type="entry name" value="RmlC_Cupin_sf"/>
</dbReference>
<name>A0A6G1IGY2_9PLEO</name>
<accession>A0A6G1IGY2</accession>
<evidence type="ECO:0000313" key="1">
    <source>
        <dbReference type="EMBL" id="KAF2677211.1"/>
    </source>
</evidence>